<dbReference type="GeneID" id="25323704"/>
<gene>
    <name evidence="4" type="ORF">PV05_01796</name>
</gene>
<evidence type="ECO:0000256" key="1">
    <source>
        <dbReference type="ARBA" id="ARBA00022801"/>
    </source>
</evidence>
<dbReference type="PANTHER" id="PTHR43798:SF31">
    <property type="entry name" value="AB HYDROLASE SUPERFAMILY PROTEIN YCLE"/>
    <property type="match status" value="1"/>
</dbReference>
<dbReference type="OrthoDB" id="408373at2759"/>
<sequence>MRHLLPALLLSQLASTVCAFPGLTERSACAPTPTPGALNVTNATLYYETDSCGQGPLVLFISGANGDAFIWEPMASYLAQNYTVALYDRRGFSRSNITGTQDYAHRLATDADDAAALIKHLAKSGPAYALGTSSGAAVALELLLRHSDILTGLVSHEVPALRILPDAANLTAGQLDIYNTYVKYGTYDALLEFAVFYAAGASTSKVLGGLGSQTAYSKGNVNYWFDREVVPYPLHNWSIPAIGQHKNKLLLANGNASNAAGMEVRSNKVIGQAIGLPVNLLPGDHVGYTEYPAAFASALSALLQTKS</sequence>
<feature type="chain" id="PRO_5002255054" description="AB hydrolase-1 domain-containing protein" evidence="2">
    <location>
        <begin position="20"/>
        <end position="307"/>
    </location>
</feature>
<evidence type="ECO:0000259" key="3">
    <source>
        <dbReference type="Pfam" id="PF00561"/>
    </source>
</evidence>
<organism evidence="4 5">
    <name type="scientific">Exophiala xenobiotica</name>
    <dbReference type="NCBI Taxonomy" id="348802"/>
    <lineage>
        <taxon>Eukaryota</taxon>
        <taxon>Fungi</taxon>
        <taxon>Dikarya</taxon>
        <taxon>Ascomycota</taxon>
        <taxon>Pezizomycotina</taxon>
        <taxon>Eurotiomycetes</taxon>
        <taxon>Chaetothyriomycetidae</taxon>
        <taxon>Chaetothyriales</taxon>
        <taxon>Herpotrichiellaceae</taxon>
        <taxon>Exophiala</taxon>
    </lineage>
</organism>
<keyword evidence="2" id="KW-0732">Signal</keyword>
<dbReference type="PANTHER" id="PTHR43798">
    <property type="entry name" value="MONOACYLGLYCEROL LIPASE"/>
    <property type="match status" value="1"/>
</dbReference>
<dbReference type="InterPro" id="IPR050266">
    <property type="entry name" value="AB_hydrolase_sf"/>
</dbReference>
<dbReference type="RefSeq" id="XP_013322290.1">
    <property type="nucleotide sequence ID" value="XM_013466836.1"/>
</dbReference>
<protein>
    <recommendedName>
        <fullName evidence="3">AB hydrolase-1 domain-containing protein</fullName>
    </recommendedName>
</protein>
<dbReference type="AlphaFoldDB" id="A0A0D2C9P4"/>
<dbReference type="GO" id="GO:0016787">
    <property type="term" value="F:hydrolase activity"/>
    <property type="evidence" value="ECO:0007669"/>
    <property type="project" value="UniProtKB-KW"/>
</dbReference>
<dbReference type="Pfam" id="PF00561">
    <property type="entry name" value="Abhydrolase_1"/>
    <property type="match status" value="1"/>
</dbReference>
<proteinExistence type="predicted"/>
<feature type="signal peptide" evidence="2">
    <location>
        <begin position="1"/>
        <end position="19"/>
    </location>
</feature>
<keyword evidence="5" id="KW-1185">Reference proteome</keyword>
<feature type="domain" description="AB hydrolase-1" evidence="3">
    <location>
        <begin position="56"/>
        <end position="164"/>
    </location>
</feature>
<accession>A0A0D2C9P4</accession>
<dbReference type="InterPro" id="IPR000073">
    <property type="entry name" value="AB_hydrolase_1"/>
</dbReference>
<name>A0A0D2C9P4_9EURO</name>
<dbReference type="STRING" id="348802.A0A0D2C9P4"/>
<dbReference type="EMBL" id="KN847317">
    <property type="protein sequence ID" value="KIW61706.1"/>
    <property type="molecule type" value="Genomic_DNA"/>
</dbReference>
<dbReference type="GO" id="GO:0016020">
    <property type="term" value="C:membrane"/>
    <property type="evidence" value="ECO:0007669"/>
    <property type="project" value="TreeGrafter"/>
</dbReference>
<dbReference type="Proteomes" id="UP000054342">
    <property type="component" value="Unassembled WGS sequence"/>
</dbReference>
<dbReference type="HOGENOM" id="CLU_083329_0_0_1"/>
<evidence type="ECO:0000313" key="4">
    <source>
        <dbReference type="EMBL" id="KIW61706.1"/>
    </source>
</evidence>
<evidence type="ECO:0000313" key="5">
    <source>
        <dbReference type="Proteomes" id="UP000054342"/>
    </source>
</evidence>
<dbReference type="InterPro" id="IPR029058">
    <property type="entry name" value="AB_hydrolase_fold"/>
</dbReference>
<reference evidence="4 5" key="1">
    <citation type="submission" date="2015-01" db="EMBL/GenBank/DDBJ databases">
        <title>The Genome Sequence of Exophiala xenobiotica CBS118157.</title>
        <authorList>
            <consortium name="The Broad Institute Genomics Platform"/>
            <person name="Cuomo C."/>
            <person name="de Hoog S."/>
            <person name="Gorbushina A."/>
            <person name="Stielow B."/>
            <person name="Teixiera M."/>
            <person name="Abouelleil A."/>
            <person name="Chapman S.B."/>
            <person name="Priest M."/>
            <person name="Young S.K."/>
            <person name="Wortman J."/>
            <person name="Nusbaum C."/>
            <person name="Birren B."/>
        </authorList>
    </citation>
    <scope>NUCLEOTIDE SEQUENCE [LARGE SCALE GENOMIC DNA]</scope>
    <source>
        <strain evidence="4 5">CBS 118157</strain>
    </source>
</reference>
<dbReference type="Gene3D" id="3.40.50.1820">
    <property type="entry name" value="alpha/beta hydrolase"/>
    <property type="match status" value="1"/>
</dbReference>
<keyword evidence="1" id="KW-0378">Hydrolase</keyword>
<dbReference type="SUPFAM" id="SSF53474">
    <property type="entry name" value="alpha/beta-Hydrolases"/>
    <property type="match status" value="1"/>
</dbReference>
<evidence type="ECO:0000256" key="2">
    <source>
        <dbReference type="SAM" id="SignalP"/>
    </source>
</evidence>